<keyword evidence="3" id="KW-1185">Reference proteome</keyword>
<gene>
    <name evidence="2" type="ORF">U2I54_21310</name>
</gene>
<feature type="transmembrane region" description="Helical" evidence="1">
    <location>
        <begin position="7"/>
        <end position="29"/>
    </location>
</feature>
<dbReference type="Proteomes" id="UP001291930">
    <property type="component" value="Unassembled WGS sequence"/>
</dbReference>
<keyword evidence="1" id="KW-0812">Transmembrane</keyword>
<reference evidence="3" key="1">
    <citation type="submission" date="2023-11" db="EMBL/GenBank/DDBJ databases">
        <title>Genome Sequence of Bacillus pseudomycoides stain BUPM19.</title>
        <authorList>
            <person name="Farhat A."/>
        </authorList>
    </citation>
    <scope>NUCLEOTIDE SEQUENCE [LARGE SCALE GENOMIC DNA]</scope>
    <source>
        <strain evidence="3">BUPM19</strain>
    </source>
</reference>
<feature type="transmembrane region" description="Helical" evidence="1">
    <location>
        <begin position="55"/>
        <end position="75"/>
    </location>
</feature>
<evidence type="ECO:0000256" key="1">
    <source>
        <dbReference type="SAM" id="Phobius"/>
    </source>
</evidence>
<comment type="caution">
    <text evidence="2">The sequence shown here is derived from an EMBL/GenBank/DDBJ whole genome shotgun (WGS) entry which is preliminary data.</text>
</comment>
<protein>
    <submittedName>
        <fullName evidence="2">Uncharacterized protein</fullName>
    </submittedName>
</protein>
<keyword evidence="1" id="KW-0472">Membrane</keyword>
<dbReference type="RefSeq" id="WP_017152359.1">
    <property type="nucleotide sequence ID" value="NZ_JAIKLI010000095.1"/>
</dbReference>
<organism evidence="2 3">
    <name type="scientific">Bacillus bingmayongensis</name>
    <dbReference type="NCBI Taxonomy" id="1150157"/>
    <lineage>
        <taxon>Bacteria</taxon>
        <taxon>Bacillati</taxon>
        <taxon>Bacillota</taxon>
        <taxon>Bacilli</taxon>
        <taxon>Bacillales</taxon>
        <taxon>Bacillaceae</taxon>
        <taxon>Bacillus</taxon>
    </lineage>
</organism>
<sequence>MKYAISTLSVLITYIVLQLSSSTIIYFYMQDSPEWTSVAMLTPAVSTNHFFEIEYIQLLFVFLSSIVGFATLKLIERRERGARQSKSSN</sequence>
<evidence type="ECO:0000313" key="2">
    <source>
        <dbReference type="EMBL" id="MDZ5609532.1"/>
    </source>
</evidence>
<keyword evidence="1" id="KW-1133">Transmembrane helix</keyword>
<evidence type="ECO:0000313" key="3">
    <source>
        <dbReference type="Proteomes" id="UP001291930"/>
    </source>
</evidence>
<proteinExistence type="predicted"/>
<dbReference type="EMBL" id="JAXOVW010000068">
    <property type="protein sequence ID" value="MDZ5609532.1"/>
    <property type="molecule type" value="Genomic_DNA"/>
</dbReference>
<name>A0ABU5K2B2_9BACI</name>
<accession>A0ABU5K2B2</accession>